<dbReference type="GO" id="GO:0005840">
    <property type="term" value="C:ribosome"/>
    <property type="evidence" value="ECO:0007669"/>
    <property type="project" value="InterPro"/>
</dbReference>
<keyword evidence="10" id="KW-1185">Reference proteome</keyword>
<evidence type="ECO:0000313" key="9">
    <source>
        <dbReference type="EnsemblMetazoa" id="XP_038074309.1"/>
    </source>
</evidence>
<evidence type="ECO:0000256" key="7">
    <source>
        <dbReference type="SAM" id="MobiDB-lite"/>
    </source>
</evidence>
<feature type="region of interest" description="Disordered" evidence="7">
    <location>
        <begin position="163"/>
        <end position="190"/>
    </location>
</feature>
<comment type="subcellular location">
    <subcellularLocation>
        <location evidence="1">Mitochondrion</location>
    </subcellularLocation>
</comment>
<dbReference type="Pfam" id="PF10484">
    <property type="entry name" value="MRP-S23"/>
    <property type="match status" value="1"/>
</dbReference>
<dbReference type="InterPro" id="IPR023611">
    <property type="entry name" value="mS23_dom_met"/>
</dbReference>
<dbReference type="InterPro" id="IPR059242">
    <property type="entry name" value="mS23_dom"/>
</dbReference>
<dbReference type="EnsemblMetazoa" id="XM_038218381.1">
    <property type="protein sequence ID" value="XP_038074309.1"/>
    <property type="gene ID" value="LOC119742451"/>
</dbReference>
<comment type="similarity">
    <text evidence="2">Belongs to the mitochondrion-specific ribosomal protein mS23 family.</text>
</comment>
<keyword evidence="4" id="KW-0496">Mitochondrion</keyword>
<dbReference type="OMA" id="TEDKPIW"/>
<evidence type="ECO:0000256" key="2">
    <source>
        <dbReference type="ARBA" id="ARBA00009864"/>
    </source>
</evidence>
<protein>
    <recommendedName>
        <fullName evidence="6">Small ribosomal subunit protein mS23</fullName>
    </recommendedName>
</protein>
<name>A0A914BE16_PATMI</name>
<dbReference type="GO" id="GO:0006412">
    <property type="term" value="P:translation"/>
    <property type="evidence" value="ECO:0007669"/>
    <property type="project" value="InterPro"/>
</dbReference>
<keyword evidence="3" id="KW-0689">Ribosomal protein</keyword>
<sequence>MTSLSRLEKLGTIFTRVRDLMRAGVMKETDKPLWYDVMAAFPPRDAPTFNQDYKKDFLPEILYEEDAVRSQFYKVYSNQTAIDLTKHEDIQLSPCHRFITKYQELQREGTRLPEELFEVTAAALAEEGLVLRKRNERRQPNREKEALQDGRPVTKGLAQLLKQALDNQSKETDTSSTTIGGASTEDKTNR</sequence>
<dbReference type="CDD" id="cd23701">
    <property type="entry name" value="At1g26750"/>
    <property type="match status" value="1"/>
</dbReference>
<dbReference type="CTD" id="51649"/>
<dbReference type="GeneID" id="119742451"/>
<dbReference type="InterPro" id="IPR019520">
    <property type="entry name" value="Ribosomal_mS23_met"/>
</dbReference>
<dbReference type="Proteomes" id="UP000887568">
    <property type="component" value="Unplaced"/>
</dbReference>
<evidence type="ECO:0000256" key="3">
    <source>
        <dbReference type="ARBA" id="ARBA00022980"/>
    </source>
</evidence>
<organism evidence="9 10">
    <name type="scientific">Patiria miniata</name>
    <name type="common">Bat star</name>
    <name type="synonym">Asterina miniata</name>
    <dbReference type="NCBI Taxonomy" id="46514"/>
    <lineage>
        <taxon>Eukaryota</taxon>
        <taxon>Metazoa</taxon>
        <taxon>Echinodermata</taxon>
        <taxon>Eleutherozoa</taxon>
        <taxon>Asterozoa</taxon>
        <taxon>Asteroidea</taxon>
        <taxon>Valvatacea</taxon>
        <taxon>Valvatida</taxon>
        <taxon>Asterinidae</taxon>
        <taxon>Patiria</taxon>
    </lineage>
</organism>
<evidence type="ECO:0000313" key="10">
    <source>
        <dbReference type="Proteomes" id="UP000887568"/>
    </source>
</evidence>
<dbReference type="PANTHER" id="PTHR15925">
    <property type="entry name" value="MITOCHONDRIAL RIBOSOMAL PROTEIN S23"/>
    <property type="match status" value="1"/>
</dbReference>
<reference evidence="9" key="1">
    <citation type="submission" date="2022-11" db="UniProtKB">
        <authorList>
            <consortium name="EnsemblMetazoa"/>
        </authorList>
    </citation>
    <scope>IDENTIFICATION</scope>
</reference>
<feature type="domain" description="Small ribosomal subunit protein mS23 conserved" evidence="8">
    <location>
        <begin position="5"/>
        <end position="128"/>
    </location>
</feature>
<evidence type="ECO:0000256" key="4">
    <source>
        <dbReference type="ARBA" id="ARBA00023128"/>
    </source>
</evidence>
<dbReference type="OrthoDB" id="10012356at2759"/>
<evidence type="ECO:0000259" key="8">
    <source>
        <dbReference type="Pfam" id="PF10484"/>
    </source>
</evidence>
<evidence type="ECO:0000256" key="1">
    <source>
        <dbReference type="ARBA" id="ARBA00004173"/>
    </source>
</evidence>
<evidence type="ECO:0000256" key="6">
    <source>
        <dbReference type="ARBA" id="ARBA00035137"/>
    </source>
</evidence>
<evidence type="ECO:0000256" key="5">
    <source>
        <dbReference type="ARBA" id="ARBA00023274"/>
    </source>
</evidence>
<proteinExistence type="inferred from homology"/>
<accession>A0A914BE16</accession>
<dbReference type="GO" id="GO:0005739">
    <property type="term" value="C:mitochondrion"/>
    <property type="evidence" value="ECO:0007669"/>
    <property type="project" value="InterPro"/>
</dbReference>
<dbReference type="PANTHER" id="PTHR15925:SF2">
    <property type="entry name" value="SMALL RIBOSOMAL SUBUNIT PROTEIN MS23"/>
    <property type="match status" value="1"/>
</dbReference>
<dbReference type="RefSeq" id="XP_038074309.1">
    <property type="nucleotide sequence ID" value="XM_038218381.1"/>
</dbReference>
<dbReference type="AlphaFoldDB" id="A0A914BE16"/>
<keyword evidence="5" id="KW-0687">Ribonucleoprotein</keyword>
<dbReference type="GO" id="GO:0003735">
    <property type="term" value="F:structural constituent of ribosome"/>
    <property type="evidence" value="ECO:0007669"/>
    <property type="project" value="InterPro"/>
</dbReference>